<evidence type="ECO:0000313" key="3">
    <source>
        <dbReference type="Proteomes" id="UP000199691"/>
    </source>
</evidence>
<feature type="region of interest" description="Disordered" evidence="1">
    <location>
        <begin position="21"/>
        <end position="104"/>
    </location>
</feature>
<protein>
    <submittedName>
        <fullName evidence="2">Uncharacterized protein</fullName>
    </submittedName>
</protein>
<name>A0A1H0FWA3_9PSEU</name>
<proteinExistence type="predicted"/>
<dbReference type="STRING" id="641025.SAMN05421507_101950"/>
<organism evidence="2 3">
    <name type="scientific">Lentzea jiangxiensis</name>
    <dbReference type="NCBI Taxonomy" id="641025"/>
    <lineage>
        <taxon>Bacteria</taxon>
        <taxon>Bacillati</taxon>
        <taxon>Actinomycetota</taxon>
        <taxon>Actinomycetes</taxon>
        <taxon>Pseudonocardiales</taxon>
        <taxon>Pseudonocardiaceae</taxon>
        <taxon>Lentzea</taxon>
    </lineage>
</organism>
<evidence type="ECO:0000256" key="1">
    <source>
        <dbReference type="SAM" id="MobiDB-lite"/>
    </source>
</evidence>
<dbReference type="Proteomes" id="UP000199691">
    <property type="component" value="Unassembled WGS sequence"/>
</dbReference>
<sequence length="104" mass="10888">MTVQRENFDVAATEVVQEAESVLEGTPVVEPVPAEPVPVEPAPPAEVPRPDKKEDPEVKPMCCGGGPGFPLVGRRLISEGAVDSGGDVEHAPDCPNHVSNQVAQ</sequence>
<dbReference type="AlphaFoldDB" id="A0A1H0FWA3"/>
<dbReference type="EMBL" id="FNIX01000001">
    <property type="protein sequence ID" value="SDN98852.1"/>
    <property type="molecule type" value="Genomic_DNA"/>
</dbReference>
<feature type="compositionally biased region" description="Pro residues" evidence="1">
    <location>
        <begin position="33"/>
        <end position="47"/>
    </location>
</feature>
<reference evidence="3" key="1">
    <citation type="submission" date="2016-10" db="EMBL/GenBank/DDBJ databases">
        <authorList>
            <person name="Varghese N."/>
            <person name="Submissions S."/>
        </authorList>
    </citation>
    <scope>NUCLEOTIDE SEQUENCE [LARGE SCALE GENOMIC DNA]</scope>
    <source>
        <strain evidence="3">CGMCC 4.6609</strain>
    </source>
</reference>
<keyword evidence="3" id="KW-1185">Reference proteome</keyword>
<accession>A0A1H0FWA3</accession>
<gene>
    <name evidence="2" type="ORF">SAMN05421507_101950</name>
</gene>
<dbReference type="OrthoDB" id="3698258at2"/>
<dbReference type="RefSeq" id="WP_090095369.1">
    <property type="nucleotide sequence ID" value="NZ_FNIX01000001.1"/>
</dbReference>
<evidence type="ECO:0000313" key="2">
    <source>
        <dbReference type="EMBL" id="SDN98852.1"/>
    </source>
</evidence>
<feature type="compositionally biased region" description="Basic and acidic residues" evidence="1">
    <location>
        <begin position="48"/>
        <end position="58"/>
    </location>
</feature>